<evidence type="ECO:0000259" key="1">
    <source>
        <dbReference type="Pfam" id="PF13403"/>
    </source>
</evidence>
<dbReference type="Proteomes" id="UP000199630">
    <property type="component" value="Unassembled WGS sequence"/>
</dbReference>
<dbReference type="Gene3D" id="2.170.16.10">
    <property type="entry name" value="Hedgehog/Intein (Hint) domain"/>
    <property type="match status" value="1"/>
</dbReference>
<dbReference type="InterPro" id="IPR028992">
    <property type="entry name" value="Hedgehog/Intein_dom"/>
</dbReference>
<gene>
    <name evidence="2" type="ORF">SAMN04487991_3521</name>
</gene>
<name>A0A1I3W3J3_9RHOB</name>
<feature type="domain" description="Hedgehog/Intein (Hint)" evidence="1">
    <location>
        <begin position="157"/>
        <end position="302"/>
    </location>
</feature>
<proteinExistence type="predicted"/>
<dbReference type="AlphaFoldDB" id="A0A1I3W3J3"/>
<evidence type="ECO:0000313" key="3">
    <source>
        <dbReference type="Proteomes" id="UP000199630"/>
    </source>
</evidence>
<dbReference type="Pfam" id="PF13403">
    <property type="entry name" value="Hint_2"/>
    <property type="match status" value="1"/>
</dbReference>
<accession>A0A1I3W3J3</accession>
<dbReference type="EMBL" id="FORH01000008">
    <property type="protein sequence ID" value="SFK01207.1"/>
    <property type="molecule type" value="Genomic_DNA"/>
</dbReference>
<dbReference type="OrthoDB" id="6305173at2"/>
<protein>
    <submittedName>
        <fullName evidence="2">Intein N-terminal splicing region</fullName>
    </submittedName>
</protein>
<sequence length="353" mass="38622">MRTGSSGTFVIAWTQGELDGMSPAPLSALTLGATWRWTGEAVCVDGARDVYVLDKAIGRAELHQRAAQSVRRLIGAALSDGPVYRDRRVRTRLFDGGFDVTDGINLYEITLIDRPELGTPLLMFLGEVPPPDTDLWIVSSHIAAAPKDSEVTPGGVICFTPGTRILTPDGPGLVEELSEGDAVQTKDNGVQKLRWIGRRHVSGARLYAMPELRPIRFRANALGAGVPDEDLIVSPQHRMLIGGQAARDLFNADEVLVAAKDLVNDTSIVKERHMRQLEYIHLLFDCHQVIFANGMETESFHPAFADLGQVPEAQKAELYERFPHLGETPENYGPAARRTLSTAEAAILMHNVA</sequence>
<evidence type="ECO:0000313" key="2">
    <source>
        <dbReference type="EMBL" id="SFK01207.1"/>
    </source>
</evidence>
<dbReference type="SUPFAM" id="SSF51294">
    <property type="entry name" value="Hedgehog/intein (Hint) domain"/>
    <property type="match status" value="1"/>
</dbReference>
<dbReference type="STRING" id="588602.SAMN04487991_3521"/>
<reference evidence="3" key="1">
    <citation type="submission" date="2016-10" db="EMBL/GenBank/DDBJ databases">
        <authorList>
            <person name="Varghese N."/>
            <person name="Submissions S."/>
        </authorList>
    </citation>
    <scope>NUCLEOTIDE SEQUENCE [LARGE SCALE GENOMIC DNA]</scope>
    <source>
        <strain evidence="3">DSM 26471</strain>
    </source>
</reference>
<keyword evidence="3" id="KW-1185">Reference proteome</keyword>
<organism evidence="2 3">
    <name type="scientific">Celeribacter neptunius</name>
    <dbReference type="NCBI Taxonomy" id="588602"/>
    <lineage>
        <taxon>Bacteria</taxon>
        <taxon>Pseudomonadati</taxon>
        <taxon>Pseudomonadota</taxon>
        <taxon>Alphaproteobacteria</taxon>
        <taxon>Rhodobacterales</taxon>
        <taxon>Roseobacteraceae</taxon>
        <taxon>Celeribacter</taxon>
    </lineage>
</organism>
<dbReference type="InterPro" id="IPR036844">
    <property type="entry name" value="Hint_dom_sf"/>
</dbReference>